<evidence type="ECO:0000256" key="2">
    <source>
        <dbReference type="SAM" id="MobiDB-lite"/>
    </source>
</evidence>
<feature type="domain" description="C2H2-type" evidence="3">
    <location>
        <begin position="154"/>
        <end position="177"/>
    </location>
</feature>
<dbReference type="PROSITE" id="PS00028">
    <property type="entry name" value="ZINC_FINGER_C2H2_1"/>
    <property type="match status" value="1"/>
</dbReference>
<evidence type="ECO:0000313" key="4">
    <source>
        <dbReference type="EMBL" id="CAK8689734.1"/>
    </source>
</evidence>
<comment type="caution">
    <text evidence="4">The sequence shown here is derived from an EMBL/GenBank/DDBJ whole genome shotgun (WGS) entry which is preliminary data.</text>
</comment>
<dbReference type="PROSITE" id="PS50157">
    <property type="entry name" value="ZINC_FINGER_C2H2_2"/>
    <property type="match status" value="1"/>
</dbReference>
<keyword evidence="1" id="KW-0479">Metal-binding</keyword>
<gene>
    <name evidence="4" type="ORF">CVLEPA_LOCUS21700</name>
</gene>
<keyword evidence="1" id="KW-0863">Zinc-finger</keyword>
<keyword evidence="5" id="KW-1185">Reference proteome</keyword>
<evidence type="ECO:0000256" key="1">
    <source>
        <dbReference type="PROSITE-ProRule" id="PRU00042"/>
    </source>
</evidence>
<organism evidence="4 5">
    <name type="scientific">Clavelina lepadiformis</name>
    <name type="common">Light-bulb sea squirt</name>
    <name type="synonym">Ascidia lepadiformis</name>
    <dbReference type="NCBI Taxonomy" id="159417"/>
    <lineage>
        <taxon>Eukaryota</taxon>
        <taxon>Metazoa</taxon>
        <taxon>Chordata</taxon>
        <taxon>Tunicata</taxon>
        <taxon>Ascidiacea</taxon>
        <taxon>Aplousobranchia</taxon>
        <taxon>Clavelinidae</taxon>
        <taxon>Clavelina</taxon>
    </lineage>
</organism>
<reference evidence="4 5" key="1">
    <citation type="submission" date="2024-02" db="EMBL/GenBank/DDBJ databases">
        <authorList>
            <person name="Daric V."/>
            <person name="Darras S."/>
        </authorList>
    </citation>
    <scope>NUCLEOTIDE SEQUENCE [LARGE SCALE GENOMIC DNA]</scope>
</reference>
<evidence type="ECO:0000259" key="3">
    <source>
        <dbReference type="PROSITE" id="PS50157"/>
    </source>
</evidence>
<dbReference type="InterPro" id="IPR013087">
    <property type="entry name" value="Znf_C2H2_type"/>
</dbReference>
<dbReference type="EMBL" id="CAWYQH010000108">
    <property type="protein sequence ID" value="CAK8689734.1"/>
    <property type="molecule type" value="Genomic_DNA"/>
</dbReference>
<keyword evidence="1" id="KW-0862">Zinc</keyword>
<protein>
    <recommendedName>
        <fullName evidence="3">C2H2-type domain-containing protein</fullName>
    </recommendedName>
</protein>
<name>A0ABP0GG31_CLALP</name>
<dbReference type="SMART" id="SM00355">
    <property type="entry name" value="ZnF_C2H2"/>
    <property type="match status" value="2"/>
</dbReference>
<proteinExistence type="predicted"/>
<evidence type="ECO:0000313" key="5">
    <source>
        <dbReference type="Proteomes" id="UP001642483"/>
    </source>
</evidence>
<dbReference type="Proteomes" id="UP001642483">
    <property type="component" value="Unassembled WGS sequence"/>
</dbReference>
<feature type="region of interest" description="Disordered" evidence="2">
    <location>
        <begin position="31"/>
        <end position="51"/>
    </location>
</feature>
<accession>A0ABP0GG31</accession>
<sequence length="718" mass="84465">MAETLTYAERVKRQWNNDVAAEYIVYFSNGKPTPEPTLRSSQNPEASDEREEISCDDLIDMQRKIGKCERCHSELGFMDEENYSQNEKLHNCERDEISCDDLIEIQRKIGNCKRCHSELGFMDEENYSQNENTHECKSTKKIKLQQKHIRRNRKRCKFCARTFTNLRDLKKHMRRSHQPRVVPRPQIPRPRTIVVDGDTIPEDIPEDYRQRQAFKIRVAFGFILRYEGNEDDDDSPVLYRYFHPDNHSNYLYLGPETIRDRTEFDQFLIDIQGKNIRQWSDRLKSESAWVVESVCNVEFYINPFRYIPIGIPEALPEFIISNKGLFSLYLGRHGPFRDNLCFLRCVALHQQKLRGITKKRIDVNPSKVKLSRIFKELFGTQNIDSFPGVTIHDLNLFEKKLKTNINVYQLDECYVATIIRRGLNQFEHTLNLNLFRQHFSYIHNFNMYANIFQCKNTSCQVFFQNSHDLRRHHCKTWTEVFPGKIAQPQTNVFAKLEDEGLSFQSEDKVFPYRGVFDYESSFSTNSLPKSGPRITFLNRHVAMAVGVGVQTNVPGFSEFQCFIGEPEQIVQQKLEYLEKASAQAYELLKRKFSFVYEFLEVRLIDLEEDERKKHPLGRLLLEFDGYLKCLPVCTFNGGRYDIPLVMKPFIKVLTSYSKIQFVVKKGNNYVCYDGIVKVSRHYQLSSGRYKLLCISRFVQLCAEEGFFFRMNTLLHQKS</sequence>